<dbReference type="AlphaFoldDB" id="A0A1Q8YBH4"/>
<sequence>MRTDKKSTLFFDDISNAVHAILQSFLKVMCHAKNRYGQFN</sequence>
<accession>A0A1Q8YBH4</accession>
<dbReference type="Proteomes" id="UP000185911">
    <property type="component" value="Unassembled WGS sequence"/>
</dbReference>
<organism evidence="1 2">
    <name type="scientific">Rhodoferax antarcticus ANT.BR</name>
    <dbReference type="NCBI Taxonomy" id="1111071"/>
    <lineage>
        <taxon>Bacteria</taxon>
        <taxon>Pseudomonadati</taxon>
        <taxon>Pseudomonadota</taxon>
        <taxon>Betaproteobacteria</taxon>
        <taxon>Burkholderiales</taxon>
        <taxon>Comamonadaceae</taxon>
        <taxon>Rhodoferax</taxon>
    </lineage>
</organism>
<protein>
    <submittedName>
        <fullName evidence="1">Uncharacterized protein</fullName>
    </submittedName>
</protein>
<reference evidence="1 2" key="1">
    <citation type="submission" date="2017-01" db="EMBL/GenBank/DDBJ databases">
        <title>Genome sequence of Rhodoferax antarcticus ANT.BR, a psychrophilic purple nonsulfur bacterium from an Antarctic microbial mat.</title>
        <authorList>
            <person name="Baker J."/>
            <person name="Riester C."/>
            <person name="Skinner B."/>
            <person name="Newell A."/>
            <person name="Swingley W."/>
            <person name="Madigan M."/>
            <person name="Jung D."/>
            <person name="Asao M."/>
            <person name="Chen M."/>
            <person name="Loughlin P."/>
            <person name="Pan H."/>
            <person name="Lin S."/>
            <person name="Li N."/>
            <person name="Shaw J."/>
            <person name="Prado M."/>
            <person name="Sherman C."/>
            <person name="Li X."/>
            <person name="Tang J."/>
            <person name="Blankenship R."/>
            <person name="Zhao T."/>
            <person name="Touchman J."/>
            <person name="Sattley M."/>
        </authorList>
    </citation>
    <scope>NUCLEOTIDE SEQUENCE [LARGE SCALE GENOMIC DNA]</scope>
    <source>
        <strain evidence="1 2">ANT.BR</strain>
    </source>
</reference>
<keyword evidence="2" id="KW-1185">Reference proteome</keyword>
<gene>
    <name evidence="1" type="ORF">BLL52_3468</name>
</gene>
<evidence type="ECO:0000313" key="2">
    <source>
        <dbReference type="Proteomes" id="UP000185911"/>
    </source>
</evidence>
<dbReference type="EMBL" id="MSYM01000017">
    <property type="protein sequence ID" value="OLP05343.1"/>
    <property type="molecule type" value="Genomic_DNA"/>
</dbReference>
<proteinExistence type="predicted"/>
<name>A0A1Q8YBH4_9BURK</name>
<evidence type="ECO:0000313" key="1">
    <source>
        <dbReference type="EMBL" id="OLP05343.1"/>
    </source>
</evidence>
<comment type="caution">
    <text evidence="1">The sequence shown here is derived from an EMBL/GenBank/DDBJ whole genome shotgun (WGS) entry which is preliminary data.</text>
</comment>